<dbReference type="GO" id="GO:0007165">
    <property type="term" value="P:signal transduction"/>
    <property type="evidence" value="ECO:0007669"/>
    <property type="project" value="UniProtKB-KW"/>
</dbReference>
<gene>
    <name evidence="11" type="primary">LOC108625319</name>
</gene>
<comment type="function">
    <text evidence="8">Gustatory receptor which mediates acceptance or avoidance behavior, depending on its substrates.</text>
</comment>
<dbReference type="PANTHER" id="PTHR21143">
    <property type="entry name" value="INVERTEBRATE GUSTATORY RECEPTOR"/>
    <property type="match status" value="1"/>
</dbReference>
<keyword evidence="7 8" id="KW-0807">Transducer</keyword>
<proteinExistence type="inferred from homology"/>
<comment type="similarity">
    <text evidence="8">Belongs to the insect chemoreceptor superfamily. Gustatory receptor (GR) family.</text>
</comment>
<evidence type="ECO:0000256" key="5">
    <source>
        <dbReference type="ARBA" id="ARBA00023136"/>
    </source>
</evidence>
<dbReference type="RefSeq" id="XP_017880710.1">
    <property type="nucleotide sequence ID" value="XM_018025221.2"/>
</dbReference>
<comment type="subcellular location">
    <subcellularLocation>
        <location evidence="1 8">Cell membrane</location>
        <topology evidence="1 8">Multi-pass membrane protein</topology>
    </subcellularLocation>
</comment>
<sequence>MGVLDLKPNLLNKIYEYVYTAISLILLNSMIVLFWSRLDEVNYNIQLNKIEDLVGNTSYFIQITILNIVIILSRINSQKLRKVLELIESYNRKMENMGLATRHQALFMYQIKIISLYGIAIISYFVVMHIIYYKGLMKITIESKLCLTFIQITISFLTCVSDISFCIWIKYFRIKFEQMNEMVRGMLTTTPDSPQHRRVLGLQYDFKNKMFTSFRNESKRGSNASAYIIRTLKQRHLELIKIARMMNTAYGIQIALMMTVSFVSTIALLYMWYRTIWMNYEILVLLSETMPFAYYILFSLWRIVYENHVCAKTCSEALEIGDIICELHEPSASKEFRTEIQDFTLQLIQNPLIFTGYGFFDLGHAFIQEVLGSITTYLVILIQVGDMSTMFTETGNNNSTENGTSPMQNEDL</sequence>
<dbReference type="InterPro" id="IPR013604">
    <property type="entry name" value="7TM_chemorcpt"/>
</dbReference>
<feature type="transmembrane region" description="Helical" evidence="8">
    <location>
        <begin position="152"/>
        <end position="172"/>
    </location>
</feature>
<comment type="caution">
    <text evidence="8">Lacks conserved residue(s) required for the propagation of feature annotation.</text>
</comment>
<dbReference type="PANTHER" id="PTHR21143:SF133">
    <property type="entry name" value="GUSTATORY AND PHEROMONE RECEPTOR 32A-RELATED"/>
    <property type="match status" value="1"/>
</dbReference>
<feature type="region of interest" description="Disordered" evidence="9">
    <location>
        <begin position="393"/>
        <end position="412"/>
    </location>
</feature>
<dbReference type="GO" id="GO:0005886">
    <property type="term" value="C:plasma membrane"/>
    <property type="evidence" value="ECO:0007669"/>
    <property type="project" value="UniProtKB-SubCell"/>
</dbReference>
<feature type="transmembrane region" description="Helical" evidence="8">
    <location>
        <begin position="250"/>
        <end position="273"/>
    </location>
</feature>
<evidence type="ECO:0000256" key="2">
    <source>
        <dbReference type="ARBA" id="ARBA00022475"/>
    </source>
</evidence>
<organism evidence="10 11">
    <name type="scientific">Ceratina calcarata</name>
    <dbReference type="NCBI Taxonomy" id="156304"/>
    <lineage>
        <taxon>Eukaryota</taxon>
        <taxon>Metazoa</taxon>
        <taxon>Ecdysozoa</taxon>
        <taxon>Arthropoda</taxon>
        <taxon>Hexapoda</taxon>
        <taxon>Insecta</taxon>
        <taxon>Pterygota</taxon>
        <taxon>Neoptera</taxon>
        <taxon>Endopterygota</taxon>
        <taxon>Hymenoptera</taxon>
        <taxon>Apocrita</taxon>
        <taxon>Aculeata</taxon>
        <taxon>Apoidea</taxon>
        <taxon>Anthophila</taxon>
        <taxon>Apidae</taxon>
        <taxon>Ceratina</taxon>
        <taxon>Zadontomerus</taxon>
    </lineage>
</organism>
<dbReference type="GeneID" id="108625319"/>
<keyword evidence="5 8" id="KW-0472">Membrane</keyword>
<evidence type="ECO:0000256" key="3">
    <source>
        <dbReference type="ARBA" id="ARBA00022692"/>
    </source>
</evidence>
<dbReference type="KEGG" id="ccal:108625319"/>
<dbReference type="AlphaFoldDB" id="A0AAJ7IZZ7"/>
<feature type="compositionally biased region" description="Low complexity" evidence="9">
    <location>
        <begin position="393"/>
        <end position="405"/>
    </location>
</feature>
<dbReference type="GO" id="GO:0043025">
    <property type="term" value="C:neuronal cell body"/>
    <property type="evidence" value="ECO:0007669"/>
    <property type="project" value="TreeGrafter"/>
</dbReference>
<dbReference type="GO" id="GO:0008049">
    <property type="term" value="P:male courtship behavior"/>
    <property type="evidence" value="ECO:0007669"/>
    <property type="project" value="TreeGrafter"/>
</dbReference>
<reference evidence="11" key="1">
    <citation type="submission" date="2025-08" db="UniProtKB">
        <authorList>
            <consortium name="RefSeq"/>
        </authorList>
    </citation>
    <scope>IDENTIFICATION</scope>
    <source>
        <tissue evidence="11">Whole body</tissue>
    </source>
</reference>
<evidence type="ECO:0000256" key="7">
    <source>
        <dbReference type="ARBA" id="ARBA00023224"/>
    </source>
</evidence>
<evidence type="ECO:0000256" key="4">
    <source>
        <dbReference type="ARBA" id="ARBA00022989"/>
    </source>
</evidence>
<evidence type="ECO:0000256" key="1">
    <source>
        <dbReference type="ARBA" id="ARBA00004651"/>
    </source>
</evidence>
<accession>A0AAJ7IZZ7</accession>
<keyword evidence="2 8" id="KW-1003">Cell membrane</keyword>
<name>A0AAJ7IZZ7_9HYME</name>
<dbReference type="Proteomes" id="UP000694925">
    <property type="component" value="Unplaced"/>
</dbReference>
<evidence type="ECO:0000256" key="9">
    <source>
        <dbReference type="SAM" id="MobiDB-lite"/>
    </source>
</evidence>
<feature type="transmembrane region" description="Helical" evidence="8">
    <location>
        <begin position="279"/>
        <end position="298"/>
    </location>
</feature>
<dbReference type="GO" id="GO:0050909">
    <property type="term" value="P:sensory perception of taste"/>
    <property type="evidence" value="ECO:0007669"/>
    <property type="project" value="InterPro"/>
</dbReference>
<protein>
    <recommendedName>
        <fullName evidence="8">Gustatory receptor</fullName>
    </recommendedName>
</protein>
<feature type="transmembrane region" description="Helical" evidence="8">
    <location>
        <begin position="58"/>
        <end position="75"/>
    </location>
</feature>
<evidence type="ECO:0000256" key="8">
    <source>
        <dbReference type="RuleBase" id="RU363108"/>
    </source>
</evidence>
<keyword evidence="6 8" id="KW-0675">Receptor</keyword>
<evidence type="ECO:0000313" key="10">
    <source>
        <dbReference type="Proteomes" id="UP000694925"/>
    </source>
</evidence>
<dbReference type="GO" id="GO:0030425">
    <property type="term" value="C:dendrite"/>
    <property type="evidence" value="ECO:0007669"/>
    <property type="project" value="TreeGrafter"/>
</dbReference>
<dbReference type="GO" id="GO:0030424">
    <property type="term" value="C:axon"/>
    <property type="evidence" value="ECO:0007669"/>
    <property type="project" value="TreeGrafter"/>
</dbReference>
<feature type="transmembrane region" description="Helical" evidence="8">
    <location>
        <begin position="17"/>
        <end position="38"/>
    </location>
</feature>
<feature type="transmembrane region" description="Helical" evidence="8">
    <location>
        <begin position="113"/>
        <end position="132"/>
    </location>
</feature>
<dbReference type="Pfam" id="PF08395">
    <property type="entry name" value="7tm_7"/>
    <property type="match status" value="1"/>
</dbReference>
<evidence type="ECO:0000256" key="6">
    <source>
        <dbReference type="ARBA" id="ARBA00023170"/>
    </source>
</evidence>
<dbReference type="GO" id="GO:0007635">
    <property type="term" value="P:chemosensory behavior"/>
    <property type="evidence" value="ECO:0007669"/>
    <property type="project" value="TreeGrafter"/>
</dbReference>
<keyword evidence="4 8" id="KW-1133">Transmembrane helix</keyword>
<keyword evidence="10" id="KW-1185">Reference proteome</keyword>
<keyword evidence="3 8" id="KW-0812">Transmembrane</keyword>
<evidence type="ECO:0000313" key="11">
    <source>
        <dbReference type="RefSeq" id="XP_017880710.1"/>
    </source>
</evidence>